<evidence type="ECO:0000256" key="1">
    <source>
        <dbReference type="SAM" id="Phobius"/>
    </source>
</evidence>
<gene>
    <name evidence="2" type="ORF">R1CP_36300</name>
</gene>
<sequence length="42" mass="4738">MLEANRTCRVRGASRGLFLAGCTALLWIVFRILARDWAISND</sequence>
<keyword evidence="2" id="KW-0614">Plasmid</keyword>
<reference evidence="2 3" key="1">
    <citation type="submission" date="2014-07" db="EMBL/GenBank/DDBJ databases">
        <authorList>
            <person name="Zhang J.E."/>
            <person name="Yang H."/>
            <person name="Guo J."/>
            <person name="Deng Z."/>
            <person name="Luo H."/>
            <person name="Luo M."/>
            <person name="Zhao B."/>
        </authorList>
    </citation>
    <scope>NUCLEOTIDE SEQUENCE [LARGE SCALE GENOMIC DNA]</scope>
    <source>
        <strain evidence="2 3">1CP</strain>
        <plasmid evidence="3">Plasmid pr1cp1</plasmid>
    </source>
</reference>
<keyword evidence="1" id="KW-0472">Membrane</keyword>
<dbReference type="Proteomes" id="UP000186108">
    <property type="component" value="Plasmid pR1CP1"/>
</dbReference>
<evidence type="ECO:0000313" key="2">
    <source>
        <dbReference type="EMBL" id="ANS31866.1"/>
    </source>
</evidence>
<feature type="transmembrane region" description="Helical" evidence="1">
    <location>
        <begin position="12"/>
        <end position="34"/>
    </location>
</feature>
<organism evidence="2 3">
    <name type="scientific">Rhodococcus opacus</name>
    <name type="common">Nocardia opaca</name>
    <dbReference type="NCBI Taxonomy" id="37919"/>
    <lineage>
        <taxon>Bacteria</taxon>
        <taxon>Bacillati</taxon>
        <taxon>Actinomycetota</taxon>
        <taxon>Actinomycetes</taxon>
        <taxon>Mycobacteriales</taxon>
        <taxon>Nocardiaceae</taxon>
        <taxon>Rhodococcus</taxon>
    </lineage>
</organism>
<keyword evidence="1" id="KW-0812">Transmembrane</keyword>
<name>A0A1B1KGY2_RHOOP</name>
<dbReference type="AlphaFoldDB" id="A0A1B1KGY2"/>
<geneLocation type="plasmid" evidence="3">
    <name>pr1cp1</name>
</geneLocation>
<protein>
    <submittedName>
        <fullName evidence="2">Uncharacterized protein</fullName>
    </submittedName>
</protein>
<evidence type="ECO:0000313" key="3">
    <source>
        <dbReference type="Proteomes" id="UP000186108"/>
    </source>
</evidence>
<dbReference type="EMBL" id="CP009112">
    <property type="protein sequence ID" value="ANS31866.1"/>
    <property type="molecule type" value="Genomic_DNA"/>
</dbReference>
<proteinExistence type="predicted"/>
<keyword evidence="1" id="KW-1133">Transmembrane helix</keyword>
<accession>A0A1B1KGY2</accession>